<sequence length="134" mass="14569">MTAISYVVLRRGEEVLLQLRRGTGFMDGCWSIAAAGHVESGESSAAAAIREAWEELGVRIAAHDLQELLTVSRTNSIPGAGDIDDHFHLATAWSGTPRIMEPDKAGDLRWFRLGELPGNLVPHEKAVLLKLLAN</sequence>
<feature type="domain" description="Nudix hydrolase" evidence="3">
    <location>
        <begin position="1"/>
        <end position="133"/>
    </location>
</feature>
<keyword evidence="5" id="KW-1185">Reference proteome</keyword>
<keyword evidence="2" id="KW-0378">Hydrolase</keyword>
<dbReference type="SUPFAM" id="SSF55811">
    <property type="entry name" value="Nudix"/>
    <property type="match status" value="1"/>
</dbReference>
<reference evidence="4 5" key="1">
    <citation type="submission" date="2018-09" db="EMBL/GenBank/DDBJ databases">
        <title>Glutamicibacter mishrai S5-52T (LMG 29155T = KCTC 39846T).</title>
        <authorList>
            <person name="Das S.K."/>
        </authorList>
    </citation>
    <scope>NUCLEOTIDE SEQUENCE [LARGE SCALE GENOMIC DNA]</scope>
    <source>
        <strain evidence="4 5">S5-52</strain>
    </source>
</reference>
<evidence type="ECO:0000259" key="3">
    <source>
        <dbReference type="PROSITE" id="PS51462"/>
    </source>
</evidence>
<dbReference type="RefSeq" id="WP_172511053.1">
    <property type="nucleotide sequence ID" value="NZ_CP032549.1"/>
</dbReference>
<dbReference type="InterPro" id="IPR000086">
    <property type="entry name" value="NUDIX_hydrolase_dom"/>
</dbReference>
<accession>A0A6H0SE80</accession>
<dbReference type="Gene3D" id="3.90.79.10">
    <property type="entry name" value="Nucleoside Triphosphate Pyrophosphohydrolase"/>
    <property type="match status" value="1"/>
</dbReference>
<dbReference type="EMBL" id="CP032549">
    <property type="protein sequence ID" value="QIV85823.1"/>
    <property type="molecule type" value="Genomic_DNA"/>
</dbReference>
<dbReference type="InterPro" id="IPR015797">
    <property type="entry name" value="NUDIX_hydrolase-like_dom_sf"/>
</dbReference>
<comment type="cofactor">
    <cofactor evidence="1">
        <name>Mg(2+)</name>
        <dbReference type="ChEBI" id="CHEBI:18420"/>
    </cofactor>
</comment>
<gene>
    <name evidence="4" type="ORF">D3791_01000</name>
</gene>
<dbReference type="AlphaFoldDB" id="A0A6H0SE80"/>
<dbReference type="PROSITE" id="PS51462">
    <property type="entry name" value="NUDIX"/>
    <property type="match status" value="1"/>
</dbReference>
<proteinExistence type="predicted"/>
<dbReference type="PANTHER" id="PTHR43046">
    <property type="entry name" value="GDP-MANNOSE MANNOSYL HYDROLASE"/>
    <property type="match status" value="1"/>
</dbReference>
<dbReference type="InterPro" id="IPR020084">
    <property type="entry name" value="NUDIX_hydrolase_CS"/>
</dbReference>
<evidence type="ECO:0000256" key="1">
    <source>
        <dbReference type="ARBA" id="ARBA00001946"/>
    </source>
</evidence>
<organism evidence="4 5">
    <name type="scientific">Glutamicibacter mishrai</name>
    <dbReference type="NCBI Taxonomy" id="1775880"/>
    <lineage>
        <taxon>Bacteria</taxon>
        <taxon>Bacillati</taxon>
        <taxon>Actinomycetota</taxon>
        <taxon>Actinomycetes</taxon>
        <taxon>Micrococcales</taxon>
        <taxon>Micrococcaceae</taxon>
        <taxon>Glutamicibacter</taxon>
    </lineage>
</organism>
<evidence type="ECO:0000313" key="5">
    <source>
        <dbReference type="Proteomes" id="UP000502331"/>
    </source>
</evidence>
<dbReference type="Proteomes" id="UP000502331">
    <property type="component" value="Chromosome"/>
</dbReference>
<protein>
    <submittedName>
        <fullName evidence="4">NUDIX domain-containing protein</fullName>
    </submittedName>
</protein>
<evidence type="ECO:0000256" key="2">
    <source>
        <dbReference type="ARBA" id="ARBA00022801"/>
    </source>
</evidence>
<name>A0A6H0SE80_9MICC</name>
<dbReference type="PANTHER" id="PTHR43046:SF16">
    <property type="entry name" value="ADP-RIBOSE PYROPHOSPHATASE YJHB-RELATED"/>
    <property type="match status" value="1"/>
</dbReference>
<dbReference type="PROSITE" id="PS00893">
    <property type="entry name" value="NUDIX_BOX"/>
    <property type="match status" value="1"/>
</dbReference>
<dbReference type="GO" id="GO:0016787">
    <property type="term" value="F:hydrolase activity"/>
    <property type="evidence" value="ECO:0007669"/>
    <property type="project" value="UniProtKB-KW"/>
</dbReference>
<evidence type="ECO:0000313" key="4">
    <source>
        <dbReference type="EMBL" id="QIV85823.1"/>
    </source>
</evidence>
<dbReference type="Pfam" id="PF00293">
    <property type="entry name" value="NUDIX"/>
    <property type="match status" value="1"/>
</dbReference>